<dbReference type="EMBL" id="VOEI01000009">
    <property type="protein sequence ID" value="TWR23820.1"/>
    <property type="molecule type" value="Genomic_DNA"/>
</dbReference>
<feature type="chain" id="PRO_5022030197" description="LPS export ABC transporter protein LptC" evidence="1">
    <location>
        <begin position="28"/>
        <end position="184"/>
    </location>
</feature>
<reference evidence="2 3" key="1">
    <citation type="submission" date="2019-07" db="EMBL/GenBank/DDBJ databases">
        <authorList>
            <person name="Kim J."/>
        </authorList>
    </citation>
    <scope>NUCLEOTIDE SEQUENCE [LARGE SCALE GENOMIC DNA]</scope>
    <source>
        <strain evidence="2 3">MJ1a</strain>
    </source>
</reference>
<dbReference type="OrthoDB" id="794757at2"/>
<dbReference type="RefSeq" id="WP_146273403.1">
    <property type="nucleotide sequence ID" value="NZ_VOEI01000009.1"/>
</dbReference>
<sequence length="184" mass="21128">MYWYKAVRKTILNTSVLLLLGSGYACNKPEIKETGAELKYFDIKGYFNQEATRLVKLDPEVTKSVSHNGTSESKKVHVKSWQQELNLFAESDINKPAWRNSYTIKNDADSTVYTAKDPELKTRQIVIKKQGDKITAVTIVNNTHNFLYNTSERLVYLPGQYYSIDKKQQVKVMGANDYRVKGDF</sequence>
<evidence type="ECO:0000313" key="3">
    <source>
        <dbReference type="Proteomes" id="UP000318010"/>
    </source>
</evidence>
<feature type="signal peptide" evidence="1">
    <location>
        <begin position="1"/>
        <end position="27"/>
    </location>
</feature>
<dbReference type="AlphaFoldDB" id="A0A563TXH5"/>
<name>A0A563TXH5_9SPHI</name>
<keyword evidence="1" id="KW-0732">Signal</keyword>
<dbReference type="Proteomes" id="UP000318010">
    <property type="component" value="Unassembled WGS sequence"/>
</dbReference>
<comment type="caution">
    <text evidence="2">The sequence shown here is derived from an EMBL/GenBank/DDBJ whole genome shotgun (WGS) entry which is preliminary data.</text>
</comment>
<keyword evidence="3" id="KW-1185">Reference proteome</keyword>
<accession>A0A563TXH5</accession>
<organism evidence="2 3">
    <name type="scientific">Mucilaginibacter achroorhodeus</name>
    <dbReference type="NCBI Taxonomy" id="2599294"/>
    <lineage>
        <taxon>Bacteria</taxon>
        <taxon>Pseudomonadati</taxon>
        <taxon>Bacteroidota</taxon>
        <taxon>Sphingobacteriia</taxon>
        <taxon>Sphingobacteriales</taxon>
        <taxon>Sphingobacteriaceae</taxon>
        <taxon>Mucilaginibacter</taxon>
    </lineage>
</organism>
<evidence type="ECO:0008006" key="4">
    <source>
        <dbReference type="Google" id="ProtNLM"/>
    </source>
</evidence>
<evidence type="ECO:0000313" key="2">
    <source>
        <dbReference type="EMBL" id="TWR23820.1"/>
    </source>
</evidence>
<gene>
    <name evidence="2" type="ORF">FPZ42_18750</name>
</gene>
<protein>
    <recommendedName>
        <fullName evidence="4">LPS export ABC transporter protein LptC</fullName>
    </recommendedName>
</protein>
<dbReference type="PROSITE" id="PS51257">
    <property type="entry name" value="PROKAR_LIPOPROTEIN"/>
    <property type="match status" value="1"/>
</dbReference>
<proteinExistence type="predicted"/>
<evidence type="ECO:0000256" key="1">
    <source>
        <dbReference type="SAM" id="SignalP"/>
    </source>
</evidence>